<dbReference type="AlphaFoldDB" id="A0A517YD00"/>
<dbReference type="OrthoDB" id="9802264at2"/>
<keyword evidence="3 5" id="KW-0067">ATP-binding</keyword>
<dbReference type="GO" id="GO:0016887">
    <property type="term" value="F:ATP hydrolysis activity"/>
    <property type="evidence" value="ECO:0007669"/>
    <property type="project" value="InterPro"/>
</dbReference>
<dbReference type="InterPro" id="IPR017871">
    <property type="entry name" value="ABC_transporter-like_CS"/>
</dbReference>
<evidence type="ECO:0000256" key="2">
    <source>
        <dbReference type="ARBA" id="ARBA00022741"/>
    </source>
</evidence>
<evidence type="ECO:0000259" key="4">
    <source>
        <dbReference type="PROSITE" id="PS50893"/>
    </source>
</evidence>
<dbReference type="InterPro" id="IPR027417">
    <property type="entry name" value="P-loop_NTPase"/>
</dbReference>
<dbReference type="Proteomes" id="UP000315017">
    <property type="component" value="Chromosome"/>
</dbReference>
<dbReference type="EMBL" id="CP036274">
    <property type="protein sequence ID" value="QDU28114.1"/>
    <property type="molecule type" value="Genomic_DNA"/>
</dbReference>
<protein>
    <submittedName>
        <fullName evidence="5">Sulfate/thiosulfate import ATP-binding protein CysA</fullName>
    </submittedName>
</protein>
<keyword evidence="6" id="KW-1185">Reference proteome</keyword>
<feature type="domain" description="ABC transporter" evidence="4">
    <location>
        <begin position="2"/>
        <end position="229"/>
    </location>
</feature>
<dbReference type="InterPro" id="IPR003439">
    <property type="entry name" value="ABC_transporter-like_ATP-bd"/>
</dbReference>
<organism evidence="5 6">
    <name type="scientific">Anatilimnocola aggregata</name>
    <dbReference type="NCBI Taxonomy" id="2528021"/>
    <lineage>
        <taxon>Bacteria</taxon>
        <taxon>Pseudomonadati</taxon>
        <taxon>Planctomycetota</taxon>
        <taxon>Planctomycetia</taxon>
        <taxon>Pirellulales</taxon>
        <taxon>Pirellulaceae</taxon>
        <taxon>Anatilimnocola</taxon>
    </lineage>
</organism>
<dbReference type="GO" id="GO:0005524">
    <property type="term" value="F:ATP binding"/>
    <property type="evidence" value="ECO:0007669"/>
    <property type="project" value="UniProtKB-KW"/>
</dbReference>
<keyword evidence="2" id="KW-0547">Nucleotide-binding</keyword>
<keyword evidence="1" id="KW-0813">Transport</keyword>
<dbReference type="Gene3D" id="3.40.50.300">
    <property type="entry name" value="P-loop containing nucleotide triphosphate hydrolases"/>
    <property type="match status" value="1"/>
</dbReference>
<evidence type="ECO:0000256" key="1">
    <source>
        <dbReference type="ARBA" id="ARBA00022448"/>
    </source>
</evidence>
<dbReference type="SMART" id="SM00382">
    <property type="entry name" value="AAA"/>
    <property type="match status" value="1"/>
</dbReference>
<dbReference type="PANTHER" id="PTHR42781">
    <property type="entry name" value="SPERMIDINE/PUTRESCINE IMPORT ATP-BINDING PROTEIN POTA"/>
    <property type="match status" value="1"/>
</dbReference>
<evidence type="ECO:0000313" key="5">
    <source>
        <dbReference type="EMBL" id="QDU28114.1"/>
    </source>
</evidence>
<sequence>MIELANLALRAGTFTLQNVNLVVPQGCYGVLMGGTGRGKTSLLEVICGLKPVAAGRVLLDDHDVTHWKPADRGVGYVPQDLALFPTISVRGHLEFALQLRRWSRAAIRERVTKLAGLLGIEPLLDRSVQHLSGGEAQRVAIGRAISFEPRVLLMDEPFNALDEKTRDRLCALLRSIHTEIGLTTLHVTHSRAEARQVADKLFVLDSGHLQERPLADLDNLTPEPVGTLNR</sequence>
<accession>A0A517YD00</accession>
<dbReference type="InterPro" id="IPR003593">
    <property type="entry name" value="AAA+_ATPase"/>
</dbReference>
<dbReference type="KEGG" id="aagg:ETAA8_32070"/>
<dbReference type="RefSeq" id="WP_145089865.1">
    <property type="nucleotide sequence ID" value="NZ_CP036274.1"/>
</dbReference>
<evidence type="ECO:0000313" key="6">
    <source>
        <dbReference type="Proteomes" id="UP000315017"/>
    </source>
</evidence>
<dbReference type="Pfam" id="PF00005">
    <property type="entry name" value="ABC_tran"/>
    <property type="match status" value="1"/>
</dbReference>
<dbReference type="PANTHER" id="PTHR42781:SF4">
    <property type="entry name" value="SPERMIDINE_PUTRESCINE IMPORT ATP-BINDING PROTEIN POTA"/>
    <property type="match status" value="1"/>
</dbReference>
<reference evidence="5 6" key="1">
    <citation type="submission" date="2019-02" db="EMBL/GenBank/DDBJ databases">
        <title>Deep-cultivation of Planctomycetes and their phenomic and genomic characterization uncovers novel biology.</title>
        <authorList>
            <person name="Wiegand S."/>
            <person name="Jogler M."/>
            <person name="Boedeker C."/>
            <person name="Pinto D."/>
            <person name="Vollmers J."/>
            <person name="Rivas-Marin E."/>
            <person name="Kohn T."/>
            <person name="Peeters S.H."/>
            <person name="Heuer A."/>
            <person name="Rast P."/>
            <person name="Oberbeckmann S."/>
            <person name="Bunk B."/>
            <person name="Jeske O."/>
            <person name="Meyerdierks A."/>
            <person name="Storesund J.E."/>
            <person name="Kallscheuer N."/>
            <person name="Luecker S."/>
            <person name="Lage O.M."/>
            <person name="Pohl T."/>
            <person name="Merkel B.J."/>
            <person name="Hornburger P."/>
            <person name="Mueller R.-W."/>
            <person name="Bruemmer F."/>
            <person name="Labrenz M."/>
            <person name="Spormann A.M."/>
            <person name="Op den Camp H."/>
            <person name="Overmann J."/>
            <person name="Amann R."/>
            <person name="Jetten M.S.M."/>
            <person name="Mascher T."/>
            <person name="Medema M.H."/>
            <person name="Devos D.P."/>
            <person name="Kaster A.-K."/>
            <person name="Ovreas L."/>
            <person name="Rohde M."/>
            <person name="Galperin M.Y."/>
            <person name="Jogler C."/>
        </authorList>
    </citation>
    <scope>NUCLEOTIDE SEQUENCE [LARGE SCALE GENOMIC DNA]</scope>
    <source>
        <strain evidence="5 6">ETA_A8</strain>
    </source>
</reference>
<name>A0A517YD00_9BACT</name>
<dbReference type="PROSITE" id="PS50893">
    <property type="entry name" value="ABC_TRANSPORTER_2"/>
    <property type="match status" value="1"/>
</dbReference>
<dbReference type="SUPFAM" id="SSF52540">
    <property type="entry name" value="P-loop containing nucleoside triphosphate hydrolases"/>
    <property type="match status" value="1"/>
</dbReference>
<dbReference type="InterPro" id="IPR050093">
    <property type="entry name" value="ABC_SmlMolc_Importer"/>
</dbReference>
<proteinExistence type="predicted"/>
<dbReference type="PROSITE" id="PS00211">
    <property type="entry name" value="ABC_TRANSPORTER_1"/>
    <property type="match status" value="1"/>
</dbReference>
<gene>
    <name evidence="5" type="primary">cysA_1</name>
    <name evidence="5" type="ORF">ETAA8_32070</name>
</gene>
<evidence type="ECO:0000256" key="3">
    <source>
        <dbReference type="ARBA" id="ARBA00022840"/>
    </source>
</evidence>